<dbReference type="EMBL" id="CAJNDS010002603">
    <property type="protein sequence ID" value="CAE7541411.1"/>
    <property type="molecule type" value="Genomic_DNA"/>
</dbReference>
<keyword evidence="2" id="KW-1185">Reference proteome</keyword>
<gene>
    <name evidence="1" type="primary">redB</name>
    <name evidence="1" type="ORF">SNAT2548_LOCUS30362</name>
</gene>
<sequence>MCPGPRSPTPGSVVCSCSQGFGQRRPLLPPLWEAIAKGRAAGLSEAKQSASLFRHFHRLELGSMAHGCGSQEELATSELQRRRLHNLYQERPEMHGLWHGTILDRSYQDMKGQLRVYCRAAGLSGFSSRTVLLSLGPASWSCLELFPVASCFKVRPLNAREKRIGDKEAMQVVDSNTLEAALRARHKL</sequence>
<organism evidence="1 2">
    <name type="scientific">Symbiodinium natans</name>
    <dbReference type="NCBI Taxonomy" id="878477"/>
    <lineage>
        <taxon>Eukaryota</taxon>
        <taxon>Sar</taxon>
        <taxon>Alveolata</taxon>
        <taxon>Dinophyceae</taxon>
        <taxon>Suessiales</taxon>
        <taxon>Symbiodiniaceae</taxon>
        <taxon>Symbiodinium</taxon>
    </lineage>
</organism>
<dbReference type="PROSITE" id="PS51257">
    <property type="entry name" value="PROKAR_LIPOPROTEIN"/>
    <property type="match status" value="1"/>
</dbReference>
<protein>
    <submittedName>
        <fullName evidence="1">RedB protein</fullName>
    </submittedName>
</protein>
<comment type="caution">
    <text evidence="1">The sequence shown here is derived from an EMBL/GenBank/DDBJ whole genome shotgun (WGS) entry which is preliminary data.</text>
</comment>
<evidence type="ECO:0000313" key="1">
    <source>
        <dbReference type="EMBL" id="CAE7541411.1"/>
    </source>
</evidence>
<proteinExistence type="predicted"/>
<accession>A0A812TTC2</accession>
<dbReference type="Proteomes" id="UP000604046">
    <property type="component" value="Unassembled WGS sequence"/>
</dbReference>
<name>A0A812TTC2_9DINO</name>
<evidence type="ECO:0000313" key="2">
    <source>
        <dbReference type="Proteomes" id="UP000604046"/>
    </source>
</evidence>
<dbReference type="AlphaFoldDB" id="A0A812TTC2"/>
<reference evidence="1" key="1">
    <citation type="submission" date="2021-02" db="EMBL/GenBank/DDBJ databases">
        <authorList>
            <person name="Dougan E. K."/>
            <person name="Rhodes N."/>
            <person name="Thang M."/>
            <person name="Chan C."/>
        </authorList>
    </citation>
    <scope>NUCLEOTIDE SEQUENCE</scope>
</reference>